<dbReference type="SUPFAM" id="SSF52540">
    <property type="entry name" value="P-loop containing nucleoside triphosphate hydrolases"/>
    <property type="match status" value="4"/>
</dbReference>
<dbReference type="Proteomes" id="UP000070412">
    <property type="component" value="Unassembled WGS sequence"/>
</dbReference>
<dbReference type="InterPro" id="IPR041094">
    <property type="entry name" value="Brr2_helicase_PWI"/>
</dbReference>
<evidence type="ECO:0000256" key="4">
    <source>
        <dbReference type="ARBA" id="ARBA00022664"/>
    </source>
</evidence>
<keyword evidence="4" id="KW-0507">mRNA processing</keyword>
<dbReference type="CDD" id="cd18795">
    <property type="entry name" value="SF2_C_Ski2"/>
    <property type="match status" value="1"/>
</dbReference>
<dbReference type="PANTHER" id="PTHR47961">
    <property type="entry name" value="DNA POLYMERASE THETA, PUTATIVE (AFU_ORTHOLOGUE AFUA_1G05260)-RELATED"/>
    <property type="match status" value="1"/>
</dbReference>
<evidence type="ECO:0000256" key="10">
    <source>
        <dbReference type="ARBA" id="ARBA00022840"/>
    </source>
</evidence>
<dbReference type="PANTHER" id="PTHR47961:SF4">
    <property type="entry name" value="ACTIVATING SIGNAL COINTEGRATOR 1 COMPLEX SUBUNIT 3"/>
    <property type="match status" value="1"/>
</dbReference>
<dbReference type="PROSITE" id="PS51194">
    <property type="entry name" value="HELICASE_CTER"/>
    <property type="match status" value="1"/>
</dbReference>
<dbReference type="SUPFAM" id="SSF158702">
    <property type="entry name" value="Sec63 N-terminal domain-like"/>
    <property type="match status" value="2"/>
</dbReference>
<keyword evidence="9 19" id="KW-0347">Helicase</keyword>
<feature type="domain" description="Helicase C-terminal" evidence="18">
    <location>
        <begin position="677"/>
        <end position="914"/>
    </location>
</feature>
<dbReference type="FunFam" id="1.10.10.10:FF:000024">
    <property type="entry name" value="U5 small nuclear ribonucleoprotein helicase"/>
    <property type="match status" value="1"/>
</dbReference>
<reference evidence="21" key="1">
    <citation type="journal article" date="2020" name="PLoS Negl. Trop. Dis.">
        <title>High-quality nuclear genome for Sarcoptes scabiei-A critical resource for a neglected parasite.</title>
        <authorList>
            <person name="Korhonen P.K."/>
            <person name="Gasser R.B."/>
            <person name="Ma G."/>
            <person name="Wang T."/>
            <person name="Stroehlein A.J."/>
            <person name="Young N.D."/>
            <person name="Ang C.S."/>
            <person name="Fernando D.D."/>
            <person name="Lu H.C."/>
            <person name="Taylor S."/>
            <person name="Reynolds S.L."/>
            <person name="Mofiz E."/>
            <person name="Najaraj S.H."/>
            <person name="Gowda H."/>
            <person name="Madugundu A."/>
            <person name="Renuse S."/>
            <person name="Holt D."/>
            <person name="Pandey A."/>
            <person name="Papenfuss A.T."/>
            <person name="Fischer K."/>
        </authorList>
    </citation>
    <scope>NUCLEOTIDE SEQUENCE [LARGE SCALE GENOMIC DNA]</scope>
</reference>
<dbReference type="SMART" id="SM00490">
    <property type="entry name" value="HELICc"/>
    <property type="match status" value="2"/>
</dbReference>
<dbReference type="FunFam" id="1.10.150.20:FF:000013">
    <property type="entry name" value="U5 small nuclear ribonucleoprotein kDa helicase"/>
    <property type="match status" value="1"/>
</dbReference>
<feature type="region of interest" description="Disordered" evidence="16">
    <location>
        <begin position="208"/>
        <end position="271"/>
    </location>
</feature>
<feature type="domain" description="Helicase ATP-binding" evidence="17">
    <location>
        <begin position="1330"/>
        <end position="1504"/>
    </location>
</feature>
<dbReference type="FunFam" id="3.40.50.300:FF:000062">
    <property type="entry name" value="U5 small nuclear ribonucleoprotein helicase"/>
    <property type="match status" value="1"/>
</dbReference>
<evidence type="ECO:0000313" key="19">
    <source>
        <dbReference type="EMBL" id="KAF7492616.1"/>
    </source>
</evidence>
<evidence type="ECO:0000256" key="1">
    <source>
        <dbReference type="ARBA" id="ARBA00004123"/>
    </source>
</evidence>
<dbReference type="GO" id="GO:0008380">
    <property type="term" value="P:RNA splicing"/>
    <property type="evidence" value="ECO:0007669"/>
    <property type="project" value="UniProtKB-KW"/>
</dbReference>
<dbReference type="InterPro" id="IPR036390">
    <property type="entry name" value="WH_DNA-bd_sf"/>
</dbReference>
<dbReference type="EMBL" id="WVUK01000056">
    <property type="protein sequence ID" value="KAF7492616.1"/>
    <property type="molecule type" value="Genomic_DNA"/>
</dbReference>
<dbReference type="FunFam" id="3.40.50.300:FF:003287">
    <property type="entry name" value="U5 small nuclear ribonucleoprotein 200 kDa helicase"/>
    <property type="match status" value="1"/>
</dbReference>
<dbReference type="Gene3D" id="3.40.50.300">
    <property type="entry name" value="P-loop containing nucleotide triphosphate hydrolases"/>
    <property type="match status" value="4"/>
</dbReference>
<evidence type="ECO:0000256" key="14">
    <source>
        <dbReference type="ARBA" id="ARBA00047984"/>
    </source>
</evidence>
<protein>
    <recommendedName>
        <fullName evidence="13">U5 small nuclear ribonucleoprotein 200 kDa helicase</fullName>
        <ecNumber evidence="3">3.6.4.13</ecNumber>
    </recommendedName>
</protein>
<keyword evidence="12" id="KW-0539">Nucleus</keyword>
<reference evidence="20" key="3">
    <citation type="submission" date="2022-06" db="UniProtKB">
        <authorList>
            <consortium name="EnsemblMetazoa"/>
        </authorList>
    </citation>
    <scope>IDENTIFICATION</scope>
</reference>
<dbReference type="FunFam" id="1.10.3380.10:FF:000001">
    <property type="entry name" value="U5 small nuclear ribonucleoprotein helicase"/>
    <property type="match status" value="1"/>
</dbReference>
<dbReference type="InterPro" id="IPR011545">
    <property type="entry name" value="DEAD/DEAH_box_helicase_dom"/>
</dbReference>
<dbReference type="Gene3D" id="2.60.40.150">
    <property type="entry name" value="C2 domain"/>
    <property type="match status" value="2"/>
</dbReference>
<dbReference type="InterPro" id="IPR048863">
    <property type="entry name" value="BRR2_plug"/>
</dbReference>
<dbReference type="OrthoDB" id="5575at2759"/>
<dbReference type="InterPro" id="IPR027417">
    <property type="entry name" value="P-loop_NTPase"/>
</dbReference>
<reference evidence="19" key="2">
    <citation type="submission" date="2020-01" db="EMBL/GenBank/DDBJ databases">
        <authorList>
            <person name="Korhonen P.K.K."/>
            <person name="Guangxu M.G."/>
            <person name="Wang T.W."/>
            <person name="Stroehlein A.J.S."/>
            <person name="Young N.D."/>
            <person name="Ang C.-S.A."/>
            <person name="Fernando D.W.F."/>
            <person name="Lu H.L."/>
            <person name="Taylor S.T."/>
            <person name="Ehtesham M.E.M."/>
            <person name="Najaraj S.H.N."/>
            <person name="Harsha G.H.G."/>
            <person name="Madugundu A.M."/>
            <person name="Renuse S.R."/>
            <person name="Holt D.H."/>
            <person name="Pandey A.P."/>
            <person name="Papenfuss A.P."/>
            <person name="Gasser R.B.G."/>
            <person name="Fischer K.F."/>
        </authorList>
    </citation>
    <scope>NUCLEOTIDE SEQUENCE</scope>
    <source>
        <strain evidence="19">SSS_KF_BRIS2020</strain>
    </source>
</reference>
<dbReference type="EC" id="3.6.4.13" evidence="3"/>
<sequence>MADAAARSQQFDYRANSNLVLQADTRLIERRPRDEATGEVVSLVGKLDTIKMGDRYQRTKPSNDGKTKRKSGQSSNHNANMMKMKKSLLSEDITESMNIIYHPKTPETRETYELILSFISEMLGDQPRDVLCGAADEILEVMKSDKTKEKEKKKECESLLGSLANEKFAILSGLCRKITDFSLDDQNNLHANGDGGDDLDDTYGVNVQFEESDDEDQNKEGIDDEIRDDYDNEDDDEGEEAVVDSAIKASIDRNDSSTTESSKSKRKSKEVTVHPREIDAYWLQRKLSKYFDDPVVAQAKAAEVLKILEQANDDREAEIQLITILFCTLLAQAQKQSERAKIIETMKNDPVLIDILKKLESSHLESINIGDKNSEITSTDDKMDEGNDEESNSFASKVKLLDLEDLSFQQGSHFMANKRCQLPEGSFRQQRKSCEIIHVPALKPKPFEADETLVPIDQLPRYVQGAFEGFKTLNRIQSRLSKTLLETDENLLVCAPTGAGKTNVALLTMMREIGKHIDPTTGYINTDEFKIVYIAPMKSLVQEMVANFSKRLSSYNIKVGELTGDHQLSVEQIVQTQIIVCTPEKWDVITRKGGERSYTQIVRLIIFDEIHLLHDERGPILECLVARMIRSMETTQEEIRLVGLSATLPNYEDVATFLRVDLKKGLFYFDNSFRPVPLEQQYIGITEKKAVKRFQLMNELLYEKTLEHAGQNQLLIFVHSRKETGKTARALRDMCLENDTLGLFLKENSASTEVLRSEAEQVKNLELKDLLTYGFAIHHAGMTRVDRTLVEDLFADRHIQVLVSTATLAWGVNLPAHTVIIKGTQVYNPEKGRWVELGALDVMQMLGRAGRPQYDTMGEGILITQHSELQYYLSLLNQQLPIESQLISKLPELLNAEIVLGNIQNVSDAVVWLGYTYLYVRMLRNPTLYSISYDQLKEDPLLEQHRTNLIYTAASTLDKCNLIKFDRKSGHIQGTELGRIASHYYCSTETISIYNQFLKPTLSEIELFRVFSLSSEFKHITIRDEEKLELMKLMERVPIPIKESIEEPSAKINVLLQAYISQLKLEGLALMSDMVYVTQSAARLMRAIYEIVLFSGWAEMADKALSFCKMIDRRMWQSLSPLRQFKRIPEEVVKKLEKKGFPFERLFDLGPNEIGELLRLPKMGKLIHKYIHMFPKLELSAHIQPITRSTLKLKLSIQPDFQWDERVHGNSQSFWILVEDVDGEVILHYEYFLLKQKYAQDEHFVKFFIPIYDPLPPQYFIRITSDRWIGSETIIPISFRHLILPEKFNPPTELLDLQPLPLSAFRNAQYEQLYQKEFSSFNSIQTQSFNSLYNTNDNVFIGAPNGSGKTLCAEIAILRLFMVSEEAKCVYVTPKNQLAQIVYARWSKKFLPLEKSVVLLTGDTTVDLKLLAKGDIIVTTHEKWDLVSRRWKQRKNVQNVNLFIADDLQLLGGHDGPIYEIICSRMRYMSSQIEKPIRIVAFSSPIANAKDIAQWLGCSHGHTFNFHPSVRPLPLEINIRGFNQTHNATRLLAMSKPAYQTILARSPTSSVIIFVPSRRQSRLTAIDLLTFAAADAQPGRFLCCEENDQNFQKFLKEISDPTLRETTSNGIAYLHEGTSLKDRRIIETLFQANAIQIVVMSSNLCWSTTLSAYLVLIMDTQFYDGRHHSYEDYPISDVIQMVGHSGRSMIDDNSRCVIFCQSNKKEFFKKFILEPLPIESHLDRSLHDHFNAEIVTRTIENKQDAVDYLTWTFLYRRMSKNPNYYNLSGLTHRHLSDHLSELVENTLKDLEDSKCIAVENDIDLSPLNLGMIAAYYYIHYSTIEFFSFSLNNKTKIRNLIEIISSASEYEDIIIRHQEDKILHQLHSKIPNKLSQAKMSDPHTKANLLIQAHLSRISLTAELQQDSEKIILKTIRLIQACVDVISSNGWLVPAIAAMELSQMITQAVWNKDSPLRQLPHFSVDLVKKCTENGIQTIFDLMDMEDEDRIKLLKMDDSKLMDVARFCNRYPNISVEYEIMNSDSIEKDSTVNMLVNLEREDDVAGSVIAPFFPQKREEGWWVVIGELKTNSLISIKRISLQKKAKVKLDFQAPIPGRYEYMLYLMCDCYMGCDHEYKFDLVVRSDDHQEQLQRSSRKRKAEIETDE</sequence>
<gene>
    <name evidence="19" type="ORF">SSS_3854</name>
</gene>
<evidence type="ECO:0000256" key="9">
    <source>
        <dbReference type="ARBA" id="ARBA00022806"/>
    </source>
</evidence>
<dbReference type="FunFam" id="2.60.40.150:FF:000004">
    <property type="entry name" value="RNA helicase, activating signal cointegrator 1"/>
    <property type="match status" value="1"/>
</dbReference>
<keyword evidence="11" id="KW-0508">mRNA splicing</keyword>
<evidence type="ECO:0000256" key="16">
    <source>
        <dbReference type="SAM" id="MobiDB-lite"/>
    </source>
</evidence>
<keyword evidence="10" id="KW-0067">ATP-binding</keyword>
<dbReference type="InterPro" id="IPR014756">
    <property type="entry name" value="Ig_E-set"/>
</dbReference>
<dbReference type="InterPro" id="IPR004179">
    <property type="entry name" value="Sec63-dom"/>
</dbReference>
<evidence type="ECO:0000259" key="18">
    <source>
        <dbReference type="PROSITE" id="PS51194"/>
    </source>
</evidence>
<evidence type="ECO:0000256" key="12">
    <source>
        <dbReference type="ARBA" id="ARBA00023242"/>
    </source>
</evidence>
<dbReference type="SUPFAM" id="SSF81296">
    <property type="entry name" value="E set domains"/>
    <property type="match status" value="1"/>
</dbReference>
<dbReference type="GO" id="GO:0005524">
    <property type="term" value="F:ATP binding"/>
    <property type="evidence" value="ECO:0007669"/>
    <property type="project" value="UniProtKB-KW"/>
</dbReference>
<dbReference type="Pfam" id="PF02889">
    <property type="entry name" value="Sec63"/>
    <property type="match status" value="2"/>
</dbReference>
<dbReference type="CDD" id="cd18021">
    <property type="entry name" value="DEXHc_Brr2_2"/>
    <property type="match status" value="1"/>
</dbReference>
<dbReference type="GO" id="GO:0016787">
    <property type="term" value="F:hydrolase activity"/>
    <property type="evidence" value="ECO:0007669"/>
    <property type="project" value="UniProtKB-KW"/>
</dbReference>
<comment type="subcellular location">
    <subcellularLocation>
        <location evidence="1">Nucleus</location>
    </subcellularLocation>
</comment>
<dbReference type="PIRSF" id="PIRSF039073">
    <property type="entry name" value="BRR2"/>
    <property type="match status" value="1"/>
</dbReference>
<evidence type="ECO:0000256" key="15">
    <source>
        <dbReference type="ARBA" id="ARBA00054527"/>
    </source>
</evidence>
<dbReference type="InterPro" id="IPR014001">
    <property type="entry name" value="Helicase_ATP-bd"/>
</dbReference>
<keyword evidence="7" id="KW-0547">Nucleotide-binding</keyword>
<evidence type="ECO:0000256" key="5">
    <source>
        <dbReference type="ARBA" id="ARBA00022728"/>
    </source>
</evidence>
<dbReference type="InterPro" id="IPR003593">
    <property type="entry name" value="AAA+_ATPase"/>
</dbReference>
<evidence type="ECO:0000256" key="3">
    <source>
        <dbReference type="ARBA" id="ARBA00012552"/>
    </source>
</evidence>
<evidence type="ECO:0000256" key="8">
    <source>
        <dbReference type="ARBA" id="ARBA00022801"/>
    </source>
</evidence>
<accession>A0A834VDA7</accession>
<proteinExistence type="inferred from homology"/>
<dbReference type="FunFam" id="3.40.50.300:FF:000368">
    <property type="entry name" value="U5 small nuclear ribonucleoprotein 200 kDa helicase"/>
    <property type="match status" value="1"/>
</dbReference>
<dbReference type="GO" id="GO:0006397">
    <property type="term" value="P:mRNA processing"/>
    <property type="evidence" value="ECO:0007669"/>
    <property type="project" value="UniProtKB-KW"/>
</dbReference>
<feature type="compositionally biased region" description="Acidic residues" evidence="16">
    <location>
        <begin position="210"/>
        <end position="242"/>
    </location>
</feature>
<evidence type="ECO:0000256" key="11">
    <source>
        <dbReference type="ARBA" id="ARBA00023187"/>
    </source>
</evidence>
<keyword evidence="19" id="KW-0687">Ribonucleoprotein</keyword>
<keyword evidence="21" id="KW-1185">Reference proteome</keyword>
<evidence type="ECO:0000259" key="17">
    <source>
        <dbReference type="PROSITE" id="PS51192"/>
    </source>
</evidence>
<dbReference type="InterPro" id="IPR036388">
    <property type="entry name" value="WH-like_DNA-bd_sf"/>
</dbReference>
<dbReference type="Pfam" id="PF23445">
    <property type="entry name" value="WHD_SNRNP200"/>
    <property type="match status" value="2"/>
</dbReference>
<comment type="catalytic activity">
    <reaction evidence="14">
        <text>ATP + H2O = ADP + phosphate + H(+)</text>
        <dbReference type="Rhea" id="RHEA:13065"/>
        <dbReference type="ChEBI" id="CHEBI:15377"/>
        <dbReference type="ChEBI" id="CHEBI:15378"/>
        <dbReference type="ChEBI" id="CHEBI:30616"/>
        <dbReference type="ChEBI" id="CHEBI:43474"/>
        <dbReference type="ChEBI" id="CHEBI:456216"/>
        <dbReference type="EC" id="3.6.4.13"/>
    </reaction>
</comment>
<dbReference type="SUPFAM" id="SSF46785">
    <property type="entry name" value="Winged helix' DNA-binding domain"/>
    <property type="match status" value="2"/>
</dbReference>
<dbReference type="Pfam" id="PF00271">
    <property type="entry name" value="Helicase_C"/>
    <property type="match status" value="1"/>
</dbReference>
<evidence type="ECO:0000313" key="21">
    <source>
        <dbReference type="Proteomes" id="UP000070412"/>
    </source>
</evidence>
<dbReference type="GO" id="GO:0003724">
    <property type="term" value="F:RNA helicase activity"/>
    <property type="evidence" value="ECO:0007669"/>
    <property type="project" value="UniProtKB-EC"/>
</dbReference>
<feature type="region of interest" description="Disordered" evidence="16">
    <location>
        <begin position="52"/>
        <end position="79"/>
    </location>
</feature>
<dbReference type="GO" id="GO:0005681">
    <property type="term" value="C:spliceosomal complex"/>
    <property type="evidence" value="ECO:0007669"/>
    <property type="project" value="UniProtKB-KW"/>
</dbReference>
<dbReference type="InterPro" id="IPR001650">
    <property type="entry name" value="Helicase_C-like"/>
</dbReference>
<dbReference type="Gene3D" id="1.10.3380.10">
    <property type="entry name" value="Sec63 N-terminal domain-like domain"/>
    <property type="match status" value="2"/>
</dbReference>
<name>A0A834VDA7_SARSC</name>
<evidence type="ECO:0000313" key="20">
    <source>
        <dbReference type="EnsemblMetazoa" id="KAF7492616.1"/>
    </source>
</evidence>
<dbReference type="InterPro" id="IPR057842">
    <property type="entry name" value="WH_MER3"/>
</dbReference>
<dbReference type="InterPro" id="IPR035892">
    <property type="entry name" value="C2_domain_sf"/>
</dbReference>
<evidence type="ECO:0000256" key="2">
    <source>
        <dbReference type="ARBA" id="ARBA00010140"/>
    </source>
</evidence>
<evidence type="ECO:0000256" key="6">
    <source>
        <dbReference type="ARBA" id="ARBA00022737"/>
    </source>
</evidence>
<dbReference type="FunFam" id="1.10.150.20:FF:000004">
    <property type="entry name" value="U5 small nuclear ribonucleoprotein helicase"/>
    <property type="match status" value="1"/>
</dbReference>
<dbReference type="GO" id="GO:0003676">
    <property type="term" value="F:nucleic acid binding"/>
    <property type="evidence" value="ECO:0007669"/>
    <property type="project" value="InterPro"/>
</dbReference>
<dbReference type="GO" id="GO:0000712">
    <property type="term" value="P:resolution of meiotic recombination intermediates"/>
    <property type="evidence" value="ECO:0007669"/>
    <property type="project" value="TreeGrafter"/>
</dbReference>
<keyword evidence="8" id="KW-0378">Hydrolase</keyword>
<keyword evidence="5" id="KW-0747">Spliceosome</keyword>
<evidence type="ECO:0000256" key="7">
    <source>
        <dbReference type="ARBA" id="ARBA00022741"/>
    </source>
</evidence>
<organism evidence="19">
    <name type="scientific">Sarcoptes scabiei</name>
    <name type="common">Itch mite</name>
    <name type="synonym">Acarus scabiei</name>
    <dbReference type="NCBI Taxonomy" id="52283"/>
    <lineage>
        <taxon>Eukaryota</taxon>
        <taxon>Metazoa</taxon>
        <taxon>Ecdysozoa</taxon>
        <taxon>Arthropoda</taxon>
        <taxon>Chelicerata</taxon>
        <taxon>Arachnida</taxon>
        <taxon>Acari</taxon>
        <taxon>Acariformes</taxon>
        <taxon>Sarcoptiformes</taxon>
        <taxon>Astigmata</taxon>
        <taxon>Psoroptidia</taxon>
        <taxon>Sarcoptoidea</taxon>
        <taxon>Sarcoptidae</taxon>
        <taxon>Sarcoptinae</taxon>
        <taxon>Sarcoptes</taxon>
    </lineage>
</organism>
<dbReference type="FunFam" id="1.10.10.10:FF:000012">
    <property type="entry name" value="U5 small nuclear ribonucleoprotein helicase"/>
    <property type="match status" value="1"/>
</dbReference>
<dbReference type="Gene3D" id="1.10.150.20">
    <property type="entry name" value="5' to 3' exonuclease, C-terminal subdomain"/>
    <property type="match status" value="2"/>
</dbReference>
<dbReference type="Gene3D" id="1.10.10.10">
    <property type="entry name" value="Winged helix-like DNA-binding domain superfamily/Winged helix DNA-binding domain"/>
    <property type="match status" value="2"/>
</dbReference>
<dbReference type="Pfam" id="PF18149">
    <property type="entry name" value="Helicase_PWI"/>
    <property type="match status" value="1"/>
</dbReference>
<comment type="function">
    <text evidence="15">Catalyzes the ATP-dependent unwinding of U4/U6 RNA duplices, an essential step in the assembly of a catalytically active spliceosome. Plays a role in pre-mRNA splicing.</text>
</comment>
<feature type="compositionally biased region" description="Basic and acidic residues" evidence="16">
    <location>
        <begin position="52"/>
        <end position="66"/>
    </location>
</feature>
<dbReference type="SMART" id="SM00973">
    <property type="entry name" value="Sec63"/>
    <property type="match status" value="2"/>
</dbReference>
<dbReference type="FunFam" id="2.60.40.150:FF:000048">
    <property type="entry name" value="U5 small nuclear ribonucleoprotein 200 kDa helicase"/>
    <property type="match status" value="1"/>
</dbReference>
<dbReference type="CDD" id="cd18019">
    <property type="entry name" value="DEXHc_Brr2_1"/>
    <property type="match status" value="1"/>
</dbReference>
<keyword evidence="6" id="KW-0677">Repeat</keyword>
<dbReference type="EnsemblMetazoa" id="SSS_3854s_mrna">
    <property type="protein sequence ID" value="KAF7492616.1"/>
    <property type="gene ID" value="SSS_3854"/>
</dbReference>
<feature type="domain" description="Helicase ATP-binding" evidence="17">
    <location>
        <begin position="482"/>
        <end position="666"/>
    </location>
</feature>
<dbReference type="SMART" id="SM00382">
    <property type="entry name" value="AAA"/>
    <property type="match status" value="2"/>
</dbReference>
<dbReference type="GO" id="GO:0003678">
    <property type="term" value="F:DNA helicase activity"/>
    <property type="evidence" value="ECO:0007669"/>
    <property type="project" value="TreeGrafter"/>
</dbReference>
<comment type="similarity">
    <text evidence="2">Belongs to the helicase family. SKI2 subfamily.</text>
</comment>
<evidence type="ECO:0000256" key="13">
    <source>
        <dbReference type="ARBA" id="ARBA00034541"/>
    </source>
</evidence>
<dbReference type="SMART" id="SM00487">
    <property type="entry name" value="DEXDc"/>
    <property type="match status" value="2"/>
</dbReference>
<dbReference type="FunFam" id="1.10.3380.10:FF:000002">
    <property type="entry name" value="Activating signal cointegrator 1 complex subunit 3"/>
    <property type="match status" value="1"/>
</dbReference>
<dbReference type="FunFam" id="3.40.50.300:FF:000254">
    <property type="entry name" value="U5 small nuclear ribonucleoprotein helicase"/>
    <property type="match status" value="1"/>
</dbReference>
<dbReference type="Pfam" id="PF00270">
    <property type="entry name" value="DEAD"/>
    <property type="match status" value="2"/>
</dbReference>
<dbReference type="Pfam" id="PF21188">
    <property type="entry name" value="BRR2_plug"/>
    <property type="match status" value="1"/>
</dbReference>
<dbReference type="PROSITE" id="PS51192">
    <property type="entry name" value="HELICASE_ATP_BIND_1"/>
    <property type="match status" value="2"/>
</dbReference>
<dbReference type="InterPro" id="IPR050474">
    <property type="entry name" value="Hel308_SKI2-like"/>
</dbReference>